<evidence type="ECO:0000313" key="2">
    <source>
        <dbReference type="Proteomes" id="UP001279642"/>
    </source>
</evidence>
<sequence length="160" mass="17746">MIYDFRDPGEQELALALNPLFPLAYDYWLRLSESRLPRREEIDPIAVASILSNVMLLDVLEGGQDFRYRLAGSTVEANFGGSLKGVVLSDILKEFPSFEPIIDVKRRCAATASPYTCDKAVFTHFGTLKRVNCFAMPLSDDSQGVSHLFAIGILEPASQT</sequence>
<gene>
    <name evidence="1" type="ORF">SMD27_01100</name>
</gene>
<comment type="caution">
    <text evidence="1">The sequence shown here is derived from an EMBL/GenBank/DDBJ whole genome shotgun (WGS) entry which is preliminary data.</text>
</comment>
<dbReference type="EMBL" id="JAXCLW010000001">
    <property type="protein sequence ID" value="MDY0881429.1"/>
    <property type="molecule type" value="Genomic_DNA"/>
</dbReference>
<organism evidence="1 2">
    <name type="scientific">Dongia soli</name>
    <dbReference type="NCBI Taxonomy" id="600628"/>
    <lineage>
        <taxon>Bacteria</taxon>
        <taxon>Pseudomonadati</taxon>
        <taxon>Pseudomonadota</taxon>
        <taxon>Alphaproteobacteria</taxon>
        <taxon>Rhodospirillales</taxon>
        <taxon>Dongiaceae</taxon>
        <taxon>Dongia</taxon>
    </lineage>
</organism>
<name>A0ABU5E5L1_9PROT</name>
<reference evidence="1 2" key="1">
    <citation type="journal article" date="2016" name="Antonie Van Leeuwenhoek">
        <title>Dongia soli sp. nov., isolated from soil from Dokdo, Korea.</title>
        <authorList>
            <person name="Kim D.U."/>
            <person name="Lee H."/>
            <person name="Kim H."/>
            <person name="Kim S.G."/>
            <person name="Ka J.O."/>
        </authorList>
    </citation>
    <scope>NUCLEOTIDE SEQUENCE [LARGE SCALE GENOMIC DNA]</scope>
    <source>
        <strain evidence="1 2">D78</strain>
    </source>
</reference>
<dbReference type="InterPro" id="IPR009922">
    <property type="entry name" value="DUF1457"/>
</dbReference>
<keyword evidence="2" id="KW-1185">Reference proteome</keyword>
<evidence type="ECO:0000313" key="1">
    <source>
        <dbReference type="EMBL" id="MDY0881429.1"/>
    </source>
</evidence>
<dbReference type="RefSeq" id="WP_320506494.1">
    <property type="nucleotide sequence ID" value="NZ_JAXCLW010000001.1"/>
</dbReference>
<accession>A0ABU5E5L1</accession>
<protein>
    <submittedName>
        <fullName evidence="1">PAS domain-containing protein</fullName>
    </submittedName>
</protein>
<dbReference type="Proteomes" id="UP001279642">
    <property type="component" value="Unassembled WGS sequence"/>
</dbReference>
<proteinExistence type="predicted"/>
<dbReference type="Pfam" id="PF07310">
    <property type="entry name" value="PAS_5"/>
    <property type="match status" value="1"/>
</dbReference>